<dbReference type="PANTHER" id="PTHR30185:SF15">
    <property type="entry name" value="CRYPTIC BETA-GLUCOSIDE BGL OPERON ANTITERMINATOR"/>
    <property type="match status" value="1"/>
</dbReference>
<gene>
    <name evidence="3" type="ORF">P7079_02820</name>
</gene>
<dbReference type="RefSeq" id="WP_278013322.1">
    <property type="nucleotide sequence ID" value="NZ_CP121208.1"/>
</dbReference>
<dbReference type="Gene3D" id="1.10.1790.10">
    <property type="entry name" value="PRD domain"/>
    <property type="match status" value="2"/>
</dbReference>
<dbReference type="Gene3D" id="2.30.24.10">
    <property type="entry name" value="CAT RNA-binding domain"/>
    <property type="match status" value="1"/>
</dbReference>
<accession>A0ABY8G0E4</accession>
<evidence type="ECO:0000313" key="3">
    <source>
        <dbReference type="EMBL" id="WFM83927.1"/>
    </source>
</evidence>
<dbReference type="Pfam" id="PF03123">
    <property type="entry name" value="CAT_RBD"/>
    <property type="match status" value="1"/>
</dbReference>
<dbReference type="PROSITE" id="PS51372">
    <property type="entry name" value="PRD_2"/>
    <property type="match status" value="2"/>
</dbReference>
<name>A0ABY8G0E4_9ACTO</name>
<dbReference type="PANTHER" id="PTHR30185">
    <property type="entry name" value="CRYPTIC BETA-GLUCOSIDE BGL OPERON ANTITERMINATOR"/>
    <property type="match status" value="1"/>
</dbReference>
<dbReference type="EMBL" id="CP121208">
    <property type="protein sequence ID" value="WFM83927.1"/>
    <property type="molecule type" value="Genomic_DNA"/>
</dbReference>
<dbReference type="Proteomes" id="UP001215216">
    <property type="component" value="Chromosome"/>
</dbReference>
<keyword evidence="1" id="KW-0677">Repeat</keyword>
<evidence type="ECO:0000256" key="1">
    <source>
        <dbReference type="ARBA" id="ARBA00022737"/>
    </source>
</evidence>
<organism evidence="3 4">
    <name type="scientific">Arcanobacterium canis</name>
    <dbReference type="NCBI Taxonomy" id="999183"/>
    <lineage>
        <taxon>Bacteria</taxon>
        <taxon>Bacillati</taxon>
        <taxon>Actinomycetota</taxon>
        <taxon>Actinomycetes</taxon>
        <taxon>Actinomycetales</taxon>
        <taxon>Actinomycetaceae</taxon>
        <taxon>Arcanobacterium</taxon>
    </lineage>
</organism>
<keyword evidence="4" id="KW-1185">Reference proteome</keyword>
<evidence type="ECO:0000259" key="2">
    <source>
        <dbReference type="PROSITE" id="PS51372"/>
    </source>
</evidence>
<dbReference type="InterPro" id="IPR036650">
    <property type="entry name" value="CAT_RNA-bd_dom_sf"/>
</dbReference>
<dbReference type="SUPFAM" id="SSF63520">
    <property type="entry name" value="PTS-regulatory domain, PRD"/>
    <property type="match status" value="2"/>
</dbReference>
<dbReference type="SMART" id="SM01061">
    <property type="entry name" value="CAT_RBD"/>
    <property type="match status" value="1"/>
</dbReference>
<dbReference type="InterPro" id="IPR050661">
    <property type="entry name" value="BglG_antiterminators"/>
</dbReference>
<reference evidence="3 4" key="1">
    <citation type="submission" date="2023-03" db="EMBL/GenBank/DDBJ databases">
        <title>Complete genome of Arcanobacterium canis strain DSM 25104 isolated in 2010 from a canine otitis externa in Germany.</title>
        <authorList>
            <person name="Borowiak M."/>
            <person name="Kreitlow A."/>
            <person name="Malorny B."/>
            <person name="Laemmler C."/>
            <person name="Prenger-Berninghoff E."/>
            <person name="Ploetz M."/>
            <person name="Abdulmawjood A."/>
        </authorList>
    </citation>
    <scope>NUCLEOTIDE SEQUENCE [LARGE SCALE GENOMIC DNA]</scope>
    <source>
        <strain evidence="3 4">DSM 25104</strain>
    </source>
</reference>
<protein>
    <submittedName>
        <fullName evidence="3">PRD domain-containing protein</fullName>
    </submittedName>
</protein>
<feature type="domain" description="PRD" evidence="2">
    <location>
        <begin position="209"/>
        <end position="318"/>
    </location>
</feature>
<evidence type="ECO:0000313" key="4">
    <source>
        <dbReference type="Proteomes" id="UP001215216"/>
    </source>
</evidence>
<proteinExistence type="predicted"/>
<sequence>MNVLRVFNNNVVLAKDEHGTEVILTGRGLGFQKKPGDSIDSNAIVRTFVPSDGRSPDHLGQLLSDIPPQILAIVGEVSTAVQLPGIGTSPTVPASGHSYSNAEHAAPSEFLQSPTGVVAENPALLIALADHVAFAVKRVRKSIHSPYPLEAEVRGLYPAEFATAHQMLTQINERLRATAQYEDVQLPNDEAVALTLHLVNASFTHGNLAGTYMMTGVIQQMVDVIEEYFDIHLEQSSVNVGRFITHLRYLFVRIAEHRQLEDLMSTISESINSSYPQAAKVARVLTEIIELRTDATLTTDEVAYLSLHIARLSQDARS</sequence>
<dbReference type="SUPFAM" id="SSF50151">
    <property type="entry name" value="SacY-like RNA-binding domain"/>
    <property type="match status" value="1"/>
</dbReference>
<dbReference type="InterPro" id="IPR004341">
    <property type="entry name" value="CAT_RNA-bd_dom"/>
</dbReference>
<feature type="domain" description="PRD" evidence="2">
    <location>
        <begin position="86"/>
        <end position="208"/>
    </location>
</feature>
<dbReference type="InterPro" id="IPR036634">
    <property type="entry name" value="PRD_sf"/>
</dbReference>
<dbReference type="Pfam" id="PF00874">
    <property type="entry name" value="PRD"/>
    <property type="match status" value="2"/>
</dbReference>
<dbReference type="InterPro" id="IPR011608">
    <property type="entry name" value="PRD"/>
</dbReference>